<evidence type="ECO:0000256" key="1">
    <source>
        <dbReference type="SAM" id="MobiDB-lite"/>
    </source>
</evidence>
<feature type="compositionally biased region" description="Basic and acidic residues" evidence="1">
    <location>
        <begin position="7"/>
        <end position="23"/>
    </location>
</feature>
<dbReference type="AlphaFoldDB" id="A0A699THR4"/>
<feature type="non-terminal residue" evidence="2">
    <location>
        <position position="1"/>
    </location>
</feature>
<feature type="region of interest" description="Disordered" evidence="1">
    <location>
        <begin position="1"/>
        <end position="26"/>
    </location>
</feature>
<evidence type="ECO:0000313" key="2">
    <source>
        <dbReference type="EMBL" id="GFD09687.1"/>
    </source>
</evidence>
<dbReference type="EMBL" id="BKCJ011247245">
    <property type="protein sequence ID" value="GFD09687.1"/>
    <property type="molecule type" value="Genomic_DNA"/>
</dbReference>
<reference evidence="2" key="1">
    <citation type="journal article" date="2019" name="Sci. Rep.">
        <title>Draft genome of Tanacetum cinerariifolium, the natural source of mosquito coil.</title>
        <authorList>
            <person name="Yamashiro T."/>
            <person name="Shiraishi A."/>
            <person name="Satake H."/>
            <person name="Nakayama K."/>
        </authorList>
    </citation>
    <scope>NUCLEOTIDE SEQUENCE</scope>
</reference>
<organism evidence="2">
    <name type="scientific">Tanacetum cinerariifolium</name>
    <name type="common">Dalmatian daisy</name>
    <name type="synonym">Chrysanthemum cinerariifolium</name>
    <dbReference type="NCBI Taxonomy" id="118510"/>
    <lineage>
        <taxon>Eukaryota</taxon>
        <taxon>Viridiplantae</taxon>
        <taxon>Streptophyta</taxon>
        <taxon>Embryophyta</taxon>
        <taxon>Tracheophyta</taxon>
        <taxon>Spermatophyta</taxon>
        <taxon>Magnoliopsida</taxon>
        <taxon>eudicotyledons</taxon>
        <taxon>Gunneridae</taxon>
        <taxon>Pentapetalae</taxon>
        <taxon>asterids</taxon>
        <taxon>campanulids</taxon>
        <taxon>Asterales</taxon>
        <taxon>Asteraceae</taxon>
        <taxon>Asteroideae</taxon>
        <taxon>Anthemideae</taxon>
        <taxon>Anthemidinae</taxon>
        <taxon>Tanacetum</taxon>
    </lineage>
</organism>
<name>A0A699THR4_TANCI</name>
<gene>
    <name evidence="2" type="ORF">Tci_881656</name>
</gene>
<accession>A0A699THR4</accession>
<sequence length="129" mass="14667">HRNSKGMSKDMAHGIEHGKAGRDLEDDPIEVTMASLHLESDFGEDAPKWIRDLRPSTSQLKISVYPEVRDPRDPWVVKEEMLLEEAIEATVSRAEKKKRFRVVCRTYRVGSAHHVRFDGIPVLVPIVAP</sequence>
<protein>
    <submittedName>
        <fullName evidence="2">Uncharacterized protein</fullName>
    </submittedName>
</protein>
<comment type="caution">
    <text evidence="2">The sequence shown here is derived from an EMBL/GenBank/DDBJ whole genome shotgun (WGS) entry which is preliminary data.</text>
</comment>
<proteinExistence type="predicted"/>